<dbReference type="SUPFAM" id="SSF51735">
    <property type="entry name" value="NAD(P)-binding Rossmann-fold domains"/>
    <property type="match status" value="1"/>
</dbReference>
<dbReference type="Pfam" id="PF01370">
    <property type="entry name" value="Epimerase"/>
    <property type="match status" value="1"/>
</dbReference>
<dbReference type="STRING" id="1266660.A0A1G4IVH7"/>
<keyword evidence="3" id="KW-1185">Reference proteome</keyword>
<evidence type="ECO:0000313" key="3">
    <source>
        <dbReference type="Proteomes" id="UP000190274"/>
    </source>
</evidence>
<protein>
    <submittedName>
        <fullName evidence="2">LADA_0B10990g1_1</fullName>
    </submittedName>
</protein>
<dbReference type="Proteomes" id="UP000190274">
    <property type="component" value="Chromosome B"/>
</dbReference>
<dbReference type="EMBL" id="LT598456">
    <property type="protein sequence ID" value="SCU81060.1"/>
    <property type="molecule type" value="Genomic_DNA"/>
</dbReference>
<dbReference type="PANTHER" id="PTHR48079">
    <property type="entry name" value="PROTEIN YEEZ"/>
    <property type="match status" value="1"/>
</dbReference>
<reference evidence="3" key="1">
    <citation type="submission" date="2016-03" db="EMBL/GenBank/DDBJ databases">
        <authorList>
            <person name="Devillers H."/>
        </authorList>
    </citation>
    <scope>NUCLEOTIDE SEQUENCE [LARGE SCALE GENOMIC DNA]</scope>
</reference>
<evidence type="ECO:0000313" key="2">
    <source>
        <dbReference type="EMBL" id="SCU81060.1"/>
    </source>
</evidence>
<organism evidence="2 3">
    <name type="scientific">Lachancea dasiensis</name>
    <dbReference type="NCBI Taxonomy" id="1072105"/>
    <lineage>
        <taxon>Eukaryota</taxon>
        <taxon>Fungi</taxon>
        <taxon>Dikarya</taxon>
        <taxon>Ascomycota</taxon>
        <taxon>Saccharomycotina</taxon>
        <taxon>Saccharomycetes</taxon>
        <taxon>Saccharomycetales</taxon>
        <taxon>Saccharomycetaceae</taxon>
        <taxon>Lachancea</taxon>
    </lineage>
</organism>
<dbReference type="GO" id="GO:0005737">
    <property type="term" value="C:cytoplasm"/>
    <property type="evidence" value="ECO:0007669"/>
    <property type="project" value="TreeGrafter"/>
</dbReference>
<proteinExistence type="predicted"/>
<accession>A0A1G4IVH7</accession>
<dbReference type="PANTHER" id="PTHR48079:SF9">
    <property type="entry name" value="PUTATIVE-RELATED"/>
    <property type="match status" value="1"/>
</dbReference>
<evidence type="ECO:0000259" key="1">
    <source>
        <dbReference type="Pfam" id="PF01370"/>
    </source>
</evidence>
<dbReference type="GO" id="GO:0004029">
    <property type="term" value="F:aldehyde dehydrogenase (NAD+) activity"/>
    <property type="evidence" value="ECO:0007669"/>
    <property type="project" value="TreeGrafter"/>
</dbReference>
<dbReference type="OrthoDB" id="10262413at2759"/>
<dbReference type="AlphaFoldDB" id="A0A1G4IVH7"/>
<gene>
    <name evidence="2" type="ORF">LADA_0B10990G</name>
</gene>
<dbReference type="InterPro" id="IPR036291">
    <property type="entry name" value="NAD(P)-bd_dom_sf"/>
</dbReference>
<dbReference type="InterPro" id="IPR001509">
    <property type="entry name" value="Epimerase_deHydtase"/>
</dbReference>
<dbReference type="CDD" id="cd05262">
    <property type="entry name" value="SDR_a7"/>
    <property type="match status" value="1"/>
</dbReference>
<name>A0A1G4IVH7_9SACH</name>
<dbReference type="Gene3D" id="3.40.50.720">
    <property type="entry name" value="NAD(P)-binding Rossmann-like Domain"/>
    <property type="match status" value="1"/>
</dbReference>
<dbReference type="InterPro" id="IPR051783">
    <property type="entry name" value="NAD(P)-dependent_oxidoreduct"/>
</dbReference>
<feature type="domain" description="NAD-dependent epimerase/dehydratase" evidence="1">
    <location>
        <begin position="3"/>
        <end position="217"/>
    </location>
</feature>
<sequence length="294" mass="31611">MKVFMTGASGYVGSAVAHELLTNGHTVLALTRSKEAAAKVQAFASSTKILEGDLENLEALKKGAAECDGIIHLGFVHDFDHYQECSEIDRAAVLAMLDVIKGTDKPFVYTNSMLQLPQGVPIDEEVQPATSKYRGQTESITLSYKDQGVRAISVRLPPSVHDNGDVNFIPALIEVAKKTNKSAYIGGGENVWSTVQRLDAARLYRLALEKGKAGSAYHAVAEEGVKTKDIATAIGEALSVPIEAVEAALAPAHFGFMAAFFTMGGLTSSAITRRELGWEPREIALLDDIKTNYL</sequence>